<accession>A0A8J3RSC7</accession>
<reference evidence="1 2" key="1">
    <citation type="submission" date="2021-01" db="EMBL/GenBank/DDBJ databases">
        <title>Whole genome shotgun sequence of Planobispora longispora NBRC 13918.</title>
        <authorList>
            <person name="Komaki H."/>
            <person name="Tamura T."/>
        </authorList>
    </citation>
    <scope>NUCLEOTIDE SEQUENCE [LARGE SCALE GENOMIC DNA]</scope>
    <source>
        <strain evidence="1 2">NBRC 13918</strain>
    </source>
</reference>
<evidence type="ECO:0000313" key="1">
    <source>
        <dbReference type="EMBL" id="GIH79002.1"/>
    </source>
</evidence>
<dbReference type="EMBL" id="BOOH01000045">
    <property type="protein sequence ID" value="GIH79002.1"/>
    <property type="molecule type" value="Genomic_DNA"/>
</dbReference>
<proteinExistence type="predicted"/>
<organism evidence="1 2">
    <name type="scientific">Planobispora longispora</name>
    <dbReference type="NCBI Taxonomy" id="28887"/>
    <lineage>
        <taxon>Bacteria</taxon>
        <taxon>Bacillati</taxon>
        <taxon>Actinomycetota</taxon>
        <taxon>Actinomycetes</taxon>
        <taxon>Streptosporangiales</taxon>
        <taxon>Streptosporangiaceae</taxon>
        <taxon>Planobispora</taxon>
    </lineage>
</organism>
<dbReference type="RefSeq" id="WP_275415423.1">
    <property type="nucleotide sequence ID" value="NZ_BOOH01000045.1"/>
</dbReference>
<comment type="caution">
    <text evidence="1">The sequence shown here is derived from an EMBL/GenBank/DDBJ whole genome shotgun (WGS) entry which is preliminary data.</text>
</comment>
<sequence>MPSADLGRFAPSVCVPMTYEGTQEVHTLVLGEALTGIPAYR</sequence>
<name>A0A8J3RSC7_9ACTN</name>
<protein>
    <submittedName>
        <fullName evidence="1">Uncharacterized protein</fullName>
    </submittedName>
</protein>
<dbReference type="Proteomes" id="UP000616724">
    <property type="component" value="Unassembled WGS sequence"/>
</dbReference>
<gene>
    <name evidence="1" type="ORF">Plo01_54310</name>
</gene>
<dbReference type="AlphaFoldDB" id="A0A8J3RSC7"/>
<evidence type="ECO:0000313" key="2">
    <source>
        <dbReference type="Proteomes" id="UP000616724"/>
    </source>
</evidence>
<keyword evidence="2" id="KW-1185">Reference proteome</keyword>